<sequence length="176" mass="18058">MAGDGRTGPLGVVTAPHPALVRSATPVDPLDDAVTAVAACLLATMRGLSGCHGLAAPQLGLGWRLMCLDVSGNPSSRSCAGEVVIANPEVVEAARWEAAREGCLSVPGLVAEVPRATRVTLRGVRPGTGEPLTVHADAFEARCVQHLIDHLDGLLFLDRVAGARAVHPARKGGQAA</sequence>
<comment type="similarity">
    <text evidence="1 2">Belongs to the polypeptide deformylase family.</text>
</comment>
<name>A0ABQ4G0F1_9ACTN</name>
<dbReference type="PANTHER" id="PTHR10458">
    <property type="entry name" value="PEPTIDE DEFORMYLASE"/>
    <property type="match status" value="1"/>
</dbReference>
<evidence type="ECO:0000313" key="3">
    <source>
        <dbReference type="EMBL" id="GIH40443.1"/>
    </source>
</evidence>
<dbReference type="PRINTS" id="PR01576">
    <property type="entry name" value="PDEFORMYLASE"/>
</dbReference>
<keyword evidence="2" id="KW-0408">Iron</keyword>
<dbReference type="PIRSF" id="PIRSF004749">
    <property type="entry name" value="Pep_def"/>
    <property type="match status" value="1"/>
</dbReference>
<dbReference type="Pfam" id="PF01327">
    <property type="entry name" value="Pep_deformylase"/>
    <property type="match status" value="1"/>
</dbReference>
<evidence type="ECO:0000256" key="2">
    <source>
        <dbReference type="HAMAP-Rule" id="MF_00163"/>
    </source>
</evidence>
<feature type="binding site" evidence="2">
    <location>
        <position position="146"/>
    </location>
    <ligand>
        <name>Fe cation</name>
        <dbReference type="ChEBI" id="CHEBI:24875"/>
    </ligand>
</feature>
<dbReference type="HAMAP" id="MF_00163">
    <property type="entry name" value="Pep_deformylase"/>
    <property type="match status" value="1"/>
</dbReference>
<accession>A0ABQ4G0F1</accession>
<keyword evidence="2" id="KW-0479">Metal-binding</keyword>
<feature type="binding site" evidence="2">
    <location>
        <position position="150"/>
    </location>
    <ligand>
        <name>Fe cation</name>
        <dbReference type="ChEBI" id="CHEBI:24875"/>
    </ligand>
</feature>
<dbReference type="CDD" id="cd00487">
    <property type="entry name" value="Pep_deformylase"/>
    <property type="match status" value="1"/>
</dbReference>
<dbReference type="SUPFAM" id="SSF56420">
    <property type="entry name" value="Peptide deformylase"/>
    <property type="match status" value="1"/>
</dbReference>
<comment type="caution">
    <text evidence="2">Lacks conserved residue(s) required for the propagation of feature annotation.</text>
</comment>
<feature type="binding site" evidence="2">
    <location>
        <position position="103"/>
    </location>
    <ligand>
        <name>Fe cation</name>
        <dbReference type="ChEBI" id="CHEBI:24875"/>
    </ligand>
</feature>
<dbReference type="EMBL" id="BOOC01000014">
    <property type="protein sequence ID" value="GIH40443.1"/>
    <property type="molecule type" value="Genomic_DNA"/>
</dbReference>
<comment type="cofactor">
    <cofactor evidence="2">
        <name>Fe(2+)</name>
        <dbReference type="ChEBI" id="CHEBI:29033"/>
    </cofactor>
    <text evidence="2">Binds 1 Fe(2+) ion.</text>
</comment>
<organism evidence="3 4">
    <name type="scientific">Microbispora corallina</name>
    <dbReference type="NCBI Taxonomy" id="83302"/>
    <lineage>
        <taxon>Bacteria</taxon>
        <taxon>Bacillati</taxon>
        <taxon>Actinomycetota</taxon>
        <taxon>Actinomycetes</taxon>
        <taxon>Streptosporangiales</taxon>
        <taxon>Streptosporangiaceae</taxon>
        <taxon>Microbispora</taxon>
    </lineage>
</organism>
<comment type="caution">
    <text evidence="3">The sequence shown here is derived from an EMBL/GenBank/DDBJ whole genome shotgun (WGS) entry which is preliminary data.</text>
</comment>
<dbReference type="RefSeq" id="WP_204057866.1">
    <property type="nucleotide sequence ID" value="NZ_BAAAGP010000009.1"/>
</dbReference>
<dbReference type="Gene3D" id="3.90.45.10">
    <property type="entry name" value="Peptide deformylase"/>
    <property type="match status" value="1"/>
</dbReference>
<dbReference type="PANTHER" id="PTHR10458:SF22">
    <property type="entry name" value="PEPTIDE DEFORMYLASE"/>
    <property type="match status" value="1"/>
</dbReference>
<evidence type="ECO:0000313" key="4">
    <source>
        <dbReference type="Proteomes" id="UP000603904"/>
    </source>
</evidence>
<keyword evidence="4" id="KW-1185">Reference proteome</keyword>
<dbReference type="InterPro" id="IPR036821">
    <property type="entry name" value="Peptide_deformylase_sf"/>
</dbReference>
<protein>
    <recommendedName>
        <fullName evidence="2">Peptide deformylase-like</fullName>
    </recommendedName>
    <alternativeName>
        <fullName evidence="2">Polypeptide deformylase-like</fullName>
    </alternativeName>
</protein>
<evidence type="ECO:0000256" key="1">
    <source>
        <dbReference type="ARBA" id="ARBA00010759"/>
    </source>
</evidence>
<proteinExistence type="inferred from homology"/>
<reference evidence="3 4" key="1">
    <citation type="submission" date="2021-01" db="EMBL/GenBank/DDBJ databases">
        <title>Whole genome shotgun sequence of Microbispora corallina NBRC 16416.</title>
        <authorList>
            <person name="Komaki H."/>
            <person name="Tamura T."/>
        </authorList>
    </citation>
    <scope>NUCLEOTIDE SEQUENCE [LARGE SCALE GENOMIC DNA]</scope>
    <source>
        <strain evidence="3 4">NBRC 16416</strain>
    </source>
</reference>
<dbReference type="InterPro" id="IPR023635">
    <property type="entry name" value="Peptide_deformylase"/>
</dbReference>
<gene>
    <name evidence="3" type="primary">def-2</name>
    <name evidence="3" type="ORF">Mco01_34430</name>
</gene>
<dbReference type="Proteomes" id="UP000603904">
    <property type="component" value="Unassembled WGS sequence"/>
</dbReference>